<reference evidence="2" key="1">
    <citation type="submission" date="2013-10" db="EMBL/GenBank/DDBJ databases">
        <title>Genomic analysis of the causative agents of coccidiosis in chickens.</title>
        <authorList>
            <person name="Reid A.J."/>
            <person name="Blake D."/>
            <person name="Billington K."/>
            <person name="Browne H."/>
            <person name="Dunn M."/>
            <person name="Hung S."/>
            <person name="Kawahara F."/>
            <person name="Miranda-Saavedra D."/>
            <person name="Mourier T."/>
            <person name="Nagra H."/>
            <person name="Otto T.D."/>
            <person name="Rawlings N."/>
            <person name="Sanchez A."/>
            <person name="Sanders M."/>
            <person name="Subramaniam C."/>
            <person name="Tay Y."/>
            <person name="Dear P."/>
            <person name="Doerig C."/>
            <person name="Gruber A."/>
            <person name="Parkinson J."/>
            <person name="Shirley M."/>
            <person name="Wan K.L."/>
            <person name="Berriman M."/>
            <person name="Tomley F."/>
            <person name="Pain A."/>
        </authorList>
    </citation>
    <scope>NUCLEOTIDE SEQUENCE [LARGE SCALE GENOMIC DNA]</scope>
    <source>
        <strain evidence="2">Houghton</strain>
    </source>
</reference>
<protein>
    <submittedName>
        <fullName evidence="2">Uncharacterized protein</fullName>
    </submittedName>
</protein>
<accession>U6K7W7</accession>
<dbReference type="EMBL" id="HG684040">
    <property type="protein sequence ID" value="CDJ32302.1"/>
    <property type="molecule type" value="Genomic_DNA"/>
</dbReference>
<evidence type="ECO:0000313" key="3">
    <source>
        <dbReference type="Proteomes" id="UP000030744"/>
    </source>
</evidence>
<keyword evidence="1" id="KW-0812">Transmembrane</keyword>
<organism evidence="2 3">
    <name type="scientific">Eimeria mitis</name>
    <dbReference type="NCBI Taxonomy" id="44415"/>
    <lineage>
        <taxon>Eukaryota</taxon>
        <taxon>Sar</taxon>
        <taxon>Alveolata</taxon>
        <taxon>Apicomplexa</taxon>
        <taxon>Conoidasida</taxon>
        <taxon>Coccidia</taxon>
        <taxon>Eucoccidiorida</taxon>
        <taxon>Eimeriorina</taxon>
        <taxon>Eimeriidae</taxon>
        <taxon>Eimeria</taxon>
    </lineage>
</organism>
<keyword evidence="1" id="KW-0472">Membrane</keyword>
<gene>
    <name evidence="2" type="ORF">EMH_0074060</name>
</gene>
<evidence type="ECO:0000313" key="2">
    <source>
        <dbReference type="EMBL" id="CDJ32302.1"/>
    </source>
</evidence>
<keyword evidence="1" id="KW-1133">Transmembrane helix</keyword>
<dbReference type="GeneID" id="25381894"/>
<feature type="transmembrane region" description="Helical" evidence="1">
    <location>
        <begin position="76"/>
        <end position="98"/>
    </location>
</feature>
<sequence>MSPSDAETFQQLRAQQRMCSEKKYKLQALFNPLHDYPCFSHTILKKESPIETGVKELVFYLALCCCGLTQFPPGDMWLVCCWLLLLLLGGLYGLLQLLPLCTSRHKRLREWQRHISVKGGSSSPQVLLLMSSLLAHLVLAAGLCLFTAAPQYASFGNQTFVPQNGSDAITCSLHAAAAGTSCRLTVFAAALSRVAFVGVLLCLIYVAACRRAVPSHAAAWDSQQQRMTAGAAARAAAGDLDDLAVVDESARLIGV</sequence>
<dbReference type="AlphaFoldDB" id="U6K7W7"/>
<dbReference type="RefSeq" id="XP_013354867.1">
    <property type="nucleotide sequence ID" value="XM_013499413.1"/>
</dbReference>
<feature type="transmembrane region" description="Helical" evidence="1">
    <location>
        <begin position="126"/>
        <end position="149"/>
    </location>
</feature>
<name>U6K7W7_9EIME</name>
<evidence type="ECO:0000256" key="1">
    <source>
        <dbReference type="SAM" id="Phobius"/>
    </source>
</evidence>
<reference evidence="2" key="2">
    <citation type="submission" date="2013-10" db="EMBL/GenBank/DDBJ databases">
        <authorList>
            <person name="Aslett M."/>
        </authorList>
    </citation>
    <scope>NUCLEOTIDE SEQUENCE [LARGE SCALE GENOMIC DNA]</scope>
    <source>
        <strain evidence="2">Houghton</strain>
    </source>
</reference>
<feature type="transmembrane region" description="Helical" evidence="1">
    <location>
        <begin position="186"/>
        <end position="208"/>
    </location>
</feature>
<proteinExistence type="predicted"/>
<dbReference type="Proteomes" id="UP000030744">
    <property type="component" value="Unassembled WGS sequence"/>
</dbReference>
<keyword evidence="3" id="KW-1185">Reference proteome</keyword>
<dbReference type="VEuPathDB" id="ToxoDB:EMH_0074060"/>